<feature type="region of interest" description="Disordered" evidence="1">
    <location>
        <begin position="17"/>
        <end position="36"/>
    </location>
</feature>
<organism evidence="2 3">
    <name type="scientific">Mycobacterium tuberculosis</name>
    <dbReference type="NCBI Taxonomy" id="1773"/>
    <lineage>
        <taxon>Bacteria</taxon>
        <taxon>Bacillati</taxon>
        <taxon>Actinomycetota</taxon>
        <taxon>Actinomycetes</taxon>
        <taxon>Mycobacteriales</taxon>
        <taxon>Mycobacteriaceae</taxon>
        <taxon>Mycobacterium</taxon>
        <taxon>Mycobacterium tuberculosis complex</taxon>
    </lineage>
</organism>
<accession>A0A916PH02</accession>
<comment type="caution">
    <text evidence="2">The sequence shown here is derived from an EMBL/GenBank/DDBJ whole genome shotgun (WGS) entry which is preliminary data.</text>
</comment>
<dbReference type="AlphaFoldDB" id="A0A916PH02"/>
<sequence>MHCGAVSTPSAVSLNTVASNSRTRSGWVTDISARSK</sequence>
<evidence type="ECO:0000256" key="1">
    <source>
        <dbReference type="SAM" id="MobiDB-lite"/>
    </source>
</evidence>
<gene>
    <name evidence="2" type="ORF">ERS007739_03569</name>
</gene>
<evidence type="ECO:0000313" key="3">
    <source>
        <dbReference type="Proteomes" id="UP000039021"/>
    </source>
</evidence>
<proteinExistence type="predicted"/>
<dbReference type="EMBL" id="CSBK01001889">
    <property type="protein sequence ID" value="COZ26729.1"/>
    <property type="molecule type" value="Genomic_DNA"/>
</dbReference>
<reference evidence="3" key="1">
    <citation type="submission" date="2015-03" db="EMBL/GenBank/DDBJ databases">
        <authorList>
            <consortium name="Pathogen Informatics"/>
        </authorList>
    </citation>
    <scope>NUCLEOTIDE SEQUENCE [LARGE SCALE GENOMIC DNA]</scope>
    <source>
        <strain evidence="3">N09902308</strain>
    </source>
</reference>
<protein>
    <submittedName>
        <fullName evidence="2">Uncharacterized protein</fullName>
    </submittedName>
</protein>
<dbReference type="Proteomes" id="UP000039021">
    <property type="component" value="Unassembled WGS sequence"/>
</dbReference>
<name>A0A916PH02_MYCTX</name>
<evidence type="ECO:0000313" key="2">
    <source>
        <dbReference type="EMBL" id="COZ26729.1"/>
    </source>
</evidence>